<dbReference type="AlphaFoldDB" id="A0A0V0QXA8"/>
<reference evidence="1 2" key="1">
    <citation type="journal article" date="2015" name="Sci. Rep.">
        <title>Genome of the facultative scuticociliatosis pathogen Pseudocohnilembus persalinus provides insight into its virulence through horizontal gene transfer.</title>
        <authorList>
            <person name="Xiong J."/>
            <person name="Wang G."/>
            <person name="Cheng J."/>
            <person name="Tian M."/>
            <person name="Pan X."/>
            <person name="Warren A."/>
            <person name="Jiang C."/>
            <person name="Yuan D."/>
            <person name="Miao W."/>
        </authorList>
    </citation>
    <scope>NUCLEOTIDE SEQUENCE [LARGE SCALE GENOMIC DNA]</scope>
    <source>
        <strain evidence="1">36N120E</strain>
    </source>
</reference>
<keyword evidence="2" id="KW-1185">Reference proteome</keyword>
<gene>
    <name evidence="1" type="ORF">PPERSA_11520</name>
</gene>
<proteinExistence type="predicted"/>
<organism evidence="1 2">
    <name type="scientific">Pseudocohnilembus persalinus</name>
    <name type="common">Ciliate</name>
    <dbReference type="NCBI Taxonomy" id="266149"/>
    <lineage>
        <taxon>Eukaryota</taxon>
        <taxon>Sar</taxon>
        <taxon>Alveolata</taxon>
        <taxon>Ciliophora</taxon>
        <taxon>Intramacronucleata</taxon>
        <taxon>Oligohymenophorea</taxon>
        <taxon>Scuticociliatia</taxon>
        <taxon>Philasterida</taxon>
        <taxon>Pseudocohnilembidae</taxon>
        <taxon>Pseudocohnilembus</taxon>
    </lineage>
</organism>
<sequence length="128" mass="15505">MIIDRWFQIIKQTDLIEIFYEESQEQYYKQVLKRFVLELLDSDKNLTENQIDQIGFYYRFSQEDYKTFHGIFIAILQNTQNIDLATIQKINIKIKSLEEILIPFSQYNIKKYQIEKNIDPLKSLRNNA</sequence>
<evidence type="ECO:0000313" key="1">
    <source>
        <dbReference type="EMBL" id="KRX06875.1"/>
    </source>
</evidence>
<protein>
    <submittedName>
        <fullName evidence="1">Uncharacterized protein</fullName>
    </submittedName>
</protein>
<dbReference type="EMBL" id="LDAU01000091">
    <property type="protein sequence ID" value="KRX06875.1"/>
    <property type="molecule type" value="Genomic_DNA"/>
</dbReference>
<comment type="caution">
    <text evidence="1">The sequence shown here is derived from an EMBL/GenBank/DDBJ whole genome shotgun (WGS) entry which is preliminary data.</text>
</comment>
<evidence type="ECO:0000313" key="2">
    <source>
        <dbReference type="Proteomes" id="UP000054937"/>
    </source>
</evidence>
<dbReference type="Proteomes" id="UP000054937">
    <property type="component" value="Unassembled WGS sequence"/>
</dbReference>
<accession>A0A0V0QXA8</accession>
<name>A0A0V0QXA8_PSEPJ</name>
<dbReference type="InParanoid" id="A0A0V0QXA8"/>